<dbReference type="PANTHER" id="PTHR32089:SF112">
    <property type="entry name" value="LYSOZYME-LIKE PROTEIN-RELATED"/>
    <property type="match status" value="1"/>
</dbReference>
<dbReference type="Proteomes" id="UP001596044">
    <property type="component" value="Unassembled WGS sequence"/>
</dbReference>
<dbReference type="InterPro" id="IPR004090">
    <property type="entry name" value="Chemotax_Me-accpt_rcpt"/>
</dbReference>
<dbReference type="SUPFAM" id="SSF58104">
    <property type="entry name" value="Methyl-accepting chemotaxis protein (MCP) signaling domain"/>
    <property type="match status" value="1"/>
</dbReference>
<evidence type="ECO:0000259" key="4">
    <source>
        <dbReference type="PROSITE" id="PS50111"/>
    </source>
</evidence>
<dbReference type="PRINTS" id="PR00260">
    <property type="entry name" value="CHEMTRNSDUCR"/>
</dbReference>
<sequence>MIIEIAAQTKLLALNAAIEAARAGERGSGFALVASEVRKLTEQSGQSAAQISQLIQSIQAGTRQTVQIMKDSSSEVAEGILAIHQAADVRRVGDRGHFRDSSLIVVRYAACARVRQGSEVSDRGDYPLHRFAVHDVRSLQRLGPHV</sequence>
<dbReference type="PROSITE" id="PS50111">
    <property type="entry name" value="CHEMOTAXIS_TRANSDUC_2"/>
    <property type="match status" value="1"/>
</dbReference>
<accession>A0ABW0K3K0</accession>
<dbReference type="Gene3D" id="1.10.287.950">
    <property type="entry name" value="Methyl-accepting chemotaxis protein"/>
    <property type="match status" value="1"/>
</dbReference>
<evidence type="ECO:0000256" key="3">
    <source>
        <dbReference type="PROSITE-ProRule" id="PRU00284"/>
    </source>
</evidence>
<proteinExistence type="inferred from homology"/>
<organism evidence="5 6">
    <name type="scientific">Paenibacillus aestuarii</name>
    <dbReference type="NCBI Taxonomy" id="516965"/>
    <lineage>
        <taxon>Bacteria</taxon>
        <taxon>Bacillati</taxon>
        <taxon>Bacillota</taxon>
        <taxon>Bacilli</taxon>
        <taxon>Bacillales</taxon>
        <taxon>Paenibacillaceae</taxon>
        <taxon>Paenibacillus</taxon>
    </lineage>
</organism>
<evidence type="ECO:0000256" key="2">
    <source>
        <dbReference type="ARBA" id="ARBA00029447"/>
    </source>
</evidence>
<feature type="domain" description="Methyl-accepting transducer" evidence="4">
    <location>
        <begin position="1"/>
        <end position="89"/>
    </location>
</feature>
<dbReference type="PANTHER" id="PTHR32089">
    <property type="entry name" value="METHYL-ACCEPTING CHEMOTAXIS PROTEIN MCPB"/>
    <property type="match status" value="1"/>
</dbReference>
<evidence type="ECO:0000313" key="6">
    <source>
        <dbReference type="Proteomes" id="UP001596044"/>
    </source>
</evidence>
<evidence type="ECO:0000256" key="1">
    <source>
        <dbReference type="ARBA" id="ARBA00023224"/>
    </source>
</evidence>
<keyword evidence="1 3" id="KW-0807">Transducer</keyword>
<keyword evidence="6" id="KW-1185">Reference proteome</keyword>
<dbReference type="EMBL" id="JBHSMJ010000007">
    <property type="protein sequence ID" value="MFC5447398.1"/>
    <property type="molecule type" value="Genomic_DNA"/>
</dbReference>
<evidence type="ECO:0000313" key="5">
    <source>
        <dbReference type="EMBL" id="MFC5447398.1"/>
    </source>
</evidence>
<dbReference type="RefSeq" id="WP_270884191.1">
    <property type="nucleotide sequence ID" value="NZ_JAQFVF010000065.1"/>
</dbReference>
<gene>
    <name evidence="5" type="ORF">ACFPOG_03960</name>
</gene>
<dbReference type="InterPro" id="IPR004089">
    <property type="entry name" value="MCPsignal_dom"/>
</dbReference>
<name>A0ABW0K3K0_9BACL</name>
<protein>
    <submittedName>
        <fullName evidence="5">Methyl-accepting chemotaxis protein</fullName>
    </submittedName>
</protein>
<reference evidence="6" key="1">
    <citation type="journal article" date="2019" name="Int. J. Syst. Evol. Microbiol.">
        <title>The Global Catalogue of Microorganisms (GCM) 10K type strain sequencing project: providing services to taxonomists for standard genome sequencing and annotation.</title>
        <authorList>
            <consortium name="The Broad Institute Genomics Platform"/>
            <consortium name="The Broad Institute Genome Sequencing Center for Infectious Disease"/>
            <person name="Wu L."/>
            <person name="Ma J."/>
        </authorList>
    </citation>
    <scope>NUCLEOTIDE SEQUENCE [LARGE SCALE GENOMIC DNA]</scope>
    <source>
        <strain evidence="6">KACC 11904</strain>
    </source>
</reference>
<comment type="caution">
    <text evidence="5">The sequence shown here is derived from an EMBL/GenBank/DDBJ whole genome shotgun (WGS) entry which is preliminary data.</text>
</comment>
<comment type="similarity">
    <text evidence="2">Belongs to the methyl-accepting chemotaxis (MCP) protein family.</text>
</comment>
<dbReference type="Pfam" id="PF00015">
    <property type="entry name" value="MCPsignal"/>
    <property type="match status" value="1"/>
</dbReference>